<dbReference type="Pfam" id="PF00271">
    <property type="entry name" value="Helicase_C"/>
    <property type="match status" value="1"/>
</dbReference>
<dbReference type="PROSITE" id="PS51194">
    <property type="entry name" value="HELICASE_CTER"/>
    <property type="match status" value="1"/>
</dbReference>
<feature type="domain" description="Helicase ATP-binding" evidence="7">
    <location>
        <begin position="448"/>
        <end position="632"/>
    </location>
</feature>
<evidence type="ECO:0000256" key="3">
    <source>
        <dbReference type="ARBA" id="ARBA00022801"/>
    </source>
</evidence>
<dbReference type="GO" id="GO:0005634">
    <property type="term" value="C:nucleus"/>
    <property type="evidence" value="ECO:0007669"/>
    <property type="project" value="TreeGrafter"/>
</dbReference>
<dbReference type="PROSITE" id="PS51192">
    <property type="entry name" value="HELICASE_ATP_BIND_1"/>
    <property type="match status" value="2"/>
</dbReference>
<dbReference type="InterPro" id="IPR048863">
    <property type="entry name" value="BRR2_plug"/>
</dbReference>
<dbReference type="SUPFAM" id="SSF158702">
    <property type="entry name" value="Sec63 N-terminal domain-like"/>
    <property type="match status" value="2"/>
</dbReference>
<dbReference type="GO" id="GO:0006397">
    <property type="term" value="P:mRNA processing"/>
    <property type="evidence" value="ECO:0007669"/>
    <property type="project" value="UniProtKB-ARBA"/>
</dbReference>
<dbReference type="Pfam" id="PF00270">
    <property type="entry name" value="DEAD"/>
    <property type="match status" value="2"/>
</dbReference>
<evidence type="ECO:0000256" key="1">
    <source>
        <dbReference type="ARBA" id="ARBA00022737"/>
    </source>
</evidence>
<evidence type="ECO:0000256" key="4">
    <source>
        <dbReference type="ARBA" id="ARBA00022806"/>
    </source>
</evidence>
<dbReference type="FunFam" id="1.10.150.20:FF:000013">
    <property type="entry name" value="U5 small nuclear ribonucleoprotein kDa helicase"/>
    <property type="match status" value="1"/>
</dbReference>
<name>A0A1E4T5W3_9ASCO</name>
<keyword evidence="2" id="KW-0547">Nucleotide-binding</keyword>
<evidence type="ECO:0000259" key="8">
    <source>
        <dbReference type="PROSITE" id="PS51194"/>
    </source>
</evidence>
<dbReference type="InterPro" id="IPR011545">
    <property type="entry name" value="DEAD/DEAH_box_helicase_dom"/>
</dbReference>
<dbReference type="FunFam" id="3.40.50.300:FF:000062">
    <property type="entry name" value="U5 small nuclear ribonucleoprotein helicase"/>
    <property type="match status" value="1"/>
</dbReference>
<feature type="compositionally biased region" description="Acidic residues" evidence="6">
    <location>
        <begin position="165"/>
        <end position="177"/>
    </location>
</feature>
<dbReference type="Gene3D" id="1.10.150.20">
    <property type="entry name" value="5' to 3' exonuclease, C-terminal subdomain"/>
    <property type="match status" value="2"/>
</dbReference>
<evidence type="ECO:0000313" key="10">
    <source>
        <dbReference type="Proteomes" id="UP000094801"/>
    </source>
</evidence>
<dbReference type="FunFam" id="3.40.50.300:FF:000102">
    <property type="entry name" value="RNA helicase, activating signal cointegrator 1"/>
    <property type="match status" value="1"/>
</dbReference>
<keyword evidence="3" id="KW-0378">Hydrolase</keyword>
<dbReference type="SMART" id="SM00490">
    <property type="entry name" value="HELICc"/>
    <property type="match status" value="1"/>
</dbReference>
<keyword evidence="10" id="KW-1185">Reference proteome</keyword>
<feature type="region of interest" description="Disordered" evidence="6">
    <location>
        <begin position="1761"/>
        <end position="1782"/>
    </location>
</feature>
<dbReference type="Proteomes" id="UP000094801">
    <property type="component" value="Unassembled WGS sequence"/>
</dbReference>
<dbReference type="GO" id="GO:0016787">
    <property type="term" value="F:hydrolase activity"/>
    <property type="evidence" value="ECO:0007669"/>
    <property type="project" value="UniProtKB-KW"/>
</dbReference>
<evidence type="ECO:0008006" key="11">
    <source>
        <dbReference type="Google" id="ProtNLM"/>
    </source>
</evidence>
<dbReference type="InterPro" id="IPR036388">
    <property type="entry name" value="WH-like_DNA-bd_sf"/>
</dbReference>
<evidence type="ECO:0000256" key="2">
    <source>
        <dbReference type="ARBA" id="ARBA00022741"/>
    </source>
</evidence>
<dbReference type="GO" id="GO:0003676">
    <property type="term" value="F:nucleic acid binding"/>
    <property type="evidence" value="ECO:0007669"/>
    <property type="project" value="InterPro"/>
</dbReference>
<dbReference type="Pfam" id="PF23445">
    <property type="entry name" value="WHD_SNRNP200"/>
    <property type="match status" value="2"/>
</dbReference>
<keyword evidence="4" id="KW-0347">Helicase</keyword>
<dbReference type="GO" id="GO:0005524">
    <property type="term" value="F:ATP binding"/>
    <property type="evidence" value="ECO:0007669"/>
    <property type="project" value="UniProtKB-KW"/>
</dbReference>
<accession>A0A1E4T5W3</accession>
<dbReference type="SMART" id="SM00487">
    <property type="entry name" value="DEXDc"/>
    <property type="match status" value="2"/>
</dbReference>
<dbReference type="Pfam" id="PF02889">
    <property type="entry name" value="Sec63"/>
    <property type="match status" value="2"/>
</dbReference>
<protein>
    <recommendedName>
        <fullName evidence="11">RNA helicase</fullName>
    </recommendedName>
</protein>
<dbReference type="InterPro" id="IPR001650">
    <property type="entry name" value="Helicase_C-like"/>
</dbReference>
<evidence type="ECO:0000313" key="9">
    <source>
        <dbReference type="EMBL" id="ODV87149.1"/>
    </source>
</evidence>
<dbReference type="CDD" id="cd18795">
    <property type="entry name" value="SF2_C_Ski2"/>
    <property type="match status" value="1"/>
</dbReference>
<dbReference type="SMART" id="SM00973">
    <property type="entry name" value="Sec63"/>
    <property type="match status" value="2"/>
</dbReference>
<dbReference type="Pfam" id="PF18149">
    <property type="entry name" value="Helicase_PWI"/>
    <property type="match status" value="1"/>
</dbReference>
<proteinExistence type="predicted"/>
<dbReference type="InterPro" id="IPR050474">
    <property type="entry name" value="Hel308_SKI2-like"/>
</dbReference>
<evidence type="ECO:0000256" key="5">
    <source>
        <dbReference type="ARBA" id="ARBA00022840"/>
    </source>
</evidence>
<dbReference type="InterPro" id="IPR014001">
    <property type="entry name" value="Helicase_ATP-bd"/>
</dbReference>
<dbReference type="Gene3D" id="1.10.3380.10">
    <property type="entry name" value="Sec63 N-terminal domain-like domain"/>
    <property type="match status" value="2"/>
</dbReference>
<keyword evidence="1" id="KW-0677">Repeat</keyword>
<dbReference type="PANTHER" id="PTHR47961">
    <property type="entry name" value="DNA POLYMERASE THETA, PUTATIVE (AFU_ORTHOLOGUE AFUA_1G05260)-RELATED"/>
    <property type="match status" value="1"/>
</dbReference>
<evidence type="ECO:0000259" key="7">
    <source>
        <dbReference type="PROSITE" id="PS51192"/>
    </source>
</evidence>
<dbReference type="FunFam" id="1.10.10.10:FF:000024">
    <property type="entry name" value="U5 small nuclear ribonucleoprotein helicase"/>
    <property type="match status" value="1"/>
</dbReference>
<dbReference type="STRING" id="983967.A0A1E4T5W3"/>
<dbReference type="PIRSF" id="PIRSF039073">
    <property type="entry name" value="BRR2"/>
    <property type="match status" value="1"/>
</dbReference>
<dbReference type="Gene3D" id="3.40.50.300">
    <property type="entry name" value="P-loop containing nucleotide triphosphate hydrolases"/>
    <property type="match status" value="4"/>
</dbReference>
<dbReference type="InterPro" id="IPR057842">
    <property type="entry name" value="WH_MER3"/>
</dbReference>
<dbReference type="InterPro" id="IPR004179">
    <property type="entry name" value="Sec63-dom"/>
</dbReference>
<dbReference type="FunFam" id="1.10.3380.10:FF:000001">
    <property type="entry name" value="U5 small nuclear ribonucleoprotein helicase"/>
    <property type="match status" value="1"/>
</dbReference>
<gene>
    <name evidence="9" type="ORF">CANARDRAFT_174242</name>
</gene>
<dbReference type="InterPro" id="IPR014756">
    <property type="entry name" value="Ig_E-set"/>
</dbReference>
<keyword evidence="5" id="KW-0067">ATP-binding</keyword>
<feature type="region of interest" description="Disordered" evidence="6">
    <location>
        <begin position="165"/>
        <end position="200"/>
    </location>
</feature>
<dbReference type="OrthoDB" id="5575at2759"/>
<dbReference type="InterPro" id="IPR035892">
    <property type="entry name" value="C2_domain_sf"/>
</dbReference>
<feature type="compositionally biased region" description="Basic and acidic residues" evidence="6">
    <location>
        <begin position="178"/>
        <end position="189"/>
    </location>
</feature>
<dbReference type="InterPro" id="IPR027417">
    <property type="entry name" value="P-loop_NTPase"/>
</dbReference>
<dbReference type="Gene3D" id="2.60.40.150">
    <property type="entry name" value="C2 domain"/>
    <property type="match status" value="2"/>
</dbReference>
<feature type="domain" description="Helicase ATP-binding" evidence="7">
    <location>
        <begin position="1295"/>
        <end position="1471"/>
    </location>
</feature>
<dbReference type="SUPFAM" id="SSF52540">
    <property type="entry name" value="P-loop containing nucleoside triphosphate hydrolases"/>
    <property type="match status" value="3"/>
</dbReference>
<evidence type="ECO:0000256" key="6">
    <source>
        <dbReference type="SAM" id="MobiDB-lite"/>
    </source>
</evidence>
<dbReference type="SUPFAM" id="SSF81296">
    <property type="entry name" value="E set domains"/>
    <property type="match status" value="1"/>
</dbReference>
<dbReference type="SUPFAM" id="SSF46785">
    <property type="entry name" value="Winged helix' DNA-binding domain"/>
    <property type="match status" value="1"/>
</dbReference>
<feature type="compositionally biased region" description="Acidic residues" evidence="6">
    <location>
        <begin position="1763"/>
        <end position="1779"/>
    </location>
</feature>
<dbReference type="PANTHER" id="PTHR47961:SF4">
    <property type="entry name" value="ACTIVATING SIGNAL COINTEGRATOR 1 COMPLEX SUBUNIT 3"/>
    <property type="match status" value="1"/>
</dbReference>
<dbReference type="InterPro" id="IPR041094">
    <property type="entry name" value="Brr2_helicase_PWI"/>
</dbReference>
<feature type="domain" description="Helicase C-terminal" evidence="8">
    <location>
        <begin position="667"/>
        <end position="861"/>
    </location>
</feature>
<dbReference type="Pfam" id="PF21188">
    <property type="entry name" value="BRR2_plug"/>
    <property type="match status" value="1"/>
</dbReference>
<dbReference type="Gene3D" id="1.10.10.10">
    <property type="entry name" value="Winged helix-like DNA-binding domain superfamily/Winged helix DNA-binding domain"/>
    <property type="match status" value="2"/>
</dbReference>
<dbReference type="GO" id="GO:0004386">
    <property type="term" value="F:helicase activity"/>
    <property type="evidence" value="ECO:0007669"/>
    <property type="project" value="UniProtKB-KW"/>
</dbReference>
<dbReference type="FunFam" id="1.10.10.10:FF:000012">
    <property type="entry name" value="U5 small nuclear ribonucleoprotein helicase"/>
    <property type="match status" value="1"/>
</dbReference>
<organism evidence="9 10">
    <name type="scientific">[Candida] arabinofermentans NRRL YB-2248</name>
    <dbReference type="NCBI Taxonomy" id="983967"/>
    <lineage>
        <taxon>Eukaryota</taxon>
        <taxon>Fungi</taxon>
        <taxon>Dikarya</taxon>
        <taxon>Ascomycota</taxon>
        <taxon>Saccharomycotina</taxon>
        <taxon>Pichiomycetes</taxon>
        <taxon>Pichiales</taxon>
        <taxon>Pichiaceae</taxon>
        <taxon>Ogataea</taxon>
        <taxon>Ogataea/Candida clade</taxon>
    </lineage>
</organism>
<sequence>MSESTNQYKYDEMSNKVLRTDKRLLDDGLERNIITTPQSLIGKISVKDLDSSNLESYNYSPTTPENNEIFDLILTWCSNQLDNDVPDDILRSLADILLEILKADTLNEMIKKSKIEDTLDGKLTDESFKEILSLSNEITDYNVQDNGDHSDEEGLGIVIDSEDEISNDEDNDNDEDHEASGEEDAPKGDDDNDSSLVPDNDDILKLSKENLDPKVHMIDIKSIDRLWLTRQIASTITELDSYKHAELSIQVFNLLKDSAAGKIDARRFENSLHALFDFDNNMLIQKIMHNQMRVYYGIILSESPIDEKDTIFNEMISKDLESLVNEYKGIRKHQDDDSETSHKLQRISETEKQSMNMEVKKPKYLDLDSLVFDKGSRFMTTSKFQLPQGSFKRTRKSWEEIHIPPPKQPELQEDERLVEISELPEWAQTVFPSSETKTLNRIQSKVYPTAFLEDSNILMCAPTGAGKTNVAMLSILRTISKFMDDQGHLDLNNFKIVYIAPLKALVQEQVREFQRRLNQFGITVNELTGDSNLTKHQIASTQIIVTTPEKWDVITRKMSDISYTSLVRLIIIDEIHLLHDERGPVIESIVARTQRNNDDSNDEPVRLVGLSATLPNYKDVAELLRVNESKGLFYFDASYRPCPLAQQFIGITEKKSLKRFQAMNEICYEKVVENVSKGHQVIIFVHSRKETEKTAKWITEKLIENEKLAEIIKFTPGVEEILRSESEQAKSEGLKSVIPMGFGIHHAGMVKQDRSTAEDLFAQGYLKVLVSTATLAWGVNLPAHTVIIKGTNVYSPEKGSWVELSPQDILQMLGRAGRPRYDTHGEGIIITAQDEVKYYLAILNQQLPIESQLISKLADNINAEIVAGTIQNMEDCVQWLSYTYLYVRMSRARLLYHIGPSYDADTDLTERRKDLAHSALTILAKNGLIKYDYSKDLIATTDLGKIASHYYISYRSMKNYDKQLKPFMTEIDIFRMFSTSEEFKYVPVRQEEKVELVKLMQQAPIPINESAEDPLAKINILLQAYISKLKLVGFALMSDMIYVVQSAGRLFRAMLEIAIKKKWSRLSKLLIDICKMVEKRLWLTNSPLRQFPNAPIEVIQITERSMTPWKHYLNLNDEYEVGQAFKSDRYGRLGFELLGKFPRISVETSIQPITSTLVKIEVEVLPQWVWDTSIHGYSQSFKMIIEDCDSEKILHIDTLVVMKEYVNQPHIIDCVVPLFDTTQPNYFVSFISDSWLHCETKDPIMLMNLIVPKKFPAPYSLMTIHSTPTSDLGIDEFSTVFPFENFNTLQSHVLNSAYNSQDNLLFCCSKGNGKTTVAELTLLNHWREEKGRAVYLVPTQEQVDRVFIDWKKRLSGVAGGKEINRLTGELSADLKLLGSSHLILATPEQFDLISRRWQQRRNIQSIELFIADDCHTAGSGAQGTIYEVVLSRMRFIAANLEKNIRIVALGSSIADSKNFGAWLGVPKQNIMNFDSTERVHPLEVKLHHSEITHHPSFVLAMIKSTYNAISEMDEDIGEDKAIVFVPSRKYCVDVSKELIKRLNKDDVSWLRTDLESIEGRLNKVIDLSLRESLKFGIGYYYKSMQPSDRSMVEKLFDAGALSCLLATKETSFWCPAANFVVVLSTQEYEGKEHRYIDYSLNELQEMVGLARLEKGTAKALIFTNVTRLEYYKKFLAESLPIESHLNFFLHDCFINEISTQLIKNRQDCVDWLTYSYFYRRLQMNPTYYNLHEVSEVGVSEYLSELIESTLNDLVEGKMIEAKLDDDDDDDDTSEDDEHESEGKIEITPLNGCMIAAYYNVSFITMQTFALSLNSKTKLRKLLEVVSSAYEFESIPIRKHENEFLAKLYNRLPVKSSSEPNFELPSFKAFLLLQAHFSRINLPPDLTSDLNTILLKIVNLLYAAVDILSSEGNLNAMSAMDLTQMVVQSQWDTDHPLKQIPYFENEIIAKCTEKKVETVYDIMALEDDEREEVMESLNDKQLNKVAEFVNKYPNLEISYELDLSEPIVANQPKEIVISIDRDEEAEDLSVSCSRYPFPKLENWWIVVGNQKTKQLFAIKKLMITKLSQQVKLSFTIPEAGEQRLSVWCMCDSYIDADKQIEITDVVVEAEAEE</sequence>
<dbReference type="EMBL" id="KV453848">
    <property type="protein sequence ID" value="ODV87149.1"/>
    <property type="molecule type" value="Genomic_DNA"/>
</dbReference>
<reference evidence="10" key="1">
    <citation type="submission" date="2016-04" db="EMBL/GenBank/DDBJ databases">
        <title>Comparative genomics of biotechnologically important yeasts.</title>
        <authorList>
            <consortium name="DOE Joint Genome Institute"/>
            <person name="Riley R."/>
            <person name="Haridas S."/>
            <person name="Wolfe K.H."/>
            <person name="Lopes M.R."/>
            <person name="Hittinger C.T."/>
            <person name="Goker M."/>
            <person name="Salamov A."/>
            <person name="Wisecaver J."/>
            <person name="Long T.M."/>
            <person name="Aerts A.L."/>
            <person name="Barry K."/>
            <person name="Choi C."/>
            <person name="Clum A."/>
            <person name="Coughlan A.Y."/>
            <person name="Deshpande S."/>
            <person name="Douglass A.P."/>
            <person name="Hanson S.J."/>
            <person name="Klenk H.-P."/>
            <person name="Labutti K."/>
            <person name="Lapidus A."/>
            <person name="Lindquist E."/>
            <person name="Lipzen A."/>
            <person name="Meier-Kolthoff J.P."/>
            <person name="Ohm R.A."/>
            <person name="Otillar R.P."/>
            <person name="Pangilinan J."/>
            <person name="Peng Y."/>
            <person name="Rokas A."/>
            <person name="Rosa C.A."/>
            <person name="Scheuner C."/>
            <person name="Sibirny A.A."/>
            <person name="Slot J.C."/>
            <person name="Stielow J.B."/>
            <person name="Sun H."/>
            <person name="Kurtzman C.P."/>
            <person name="Blackwell M."/>
            <person name="Grigoriev I.V."/>
            <person name="Jeffries T.W."/>
        </authorList>
    </citation>
    <scope>NUCLEOTIDE SEQUENCE [LARGE SCALE GENOMIC DNA]</scope>
    <source>
        <strain evidence="10">NRRL YB-2248</strain>
    </source>
</reference>
<dbReference type="InterPro" id="IPR036390">
    <property type="entry name" value="WH_DNA-bd_sf"/>
</dbReference>